<name>A0A4S9A691_AURPU</name>
<protein>
    <submittedName>
        <fullName evidence="2">Uncharacterized protein</fullName>
    </submittedName>
</protein>
<dbReference type="EMBL" id="QZAO01000126">
    <property type="protein sequence ID" value="THW74558.1"/>
    <property type="molecule type" value="Genomic_DNA"/>
</dbReference>
<dbReference type="Proteomes" id="UP000308802">
    <property type="component" value="Unassembled WGS sequence"/>
</dbReference>
<organism evidence="2 3">
    <name type="scientific">Aureobasidium pullulans</name>
    <name type="common">Black yeast</name>
    <name type="synonym">Pullularia pullulans</name>
    <dbReference type="NCBI Taxonomy" id="5580"/>
    <lineage>
        <taxon>Eukaryota</taxon>
        <taxon>Fungi</taxon>
        <taxon>Dikarya</taxon>
        <taxon>Ascomycota</taxon>
        <taxon>Pezizomycotina</taxon>
        <taxon>Dothideomycetes</taxon>
        <taxon>Dothideomycetidae</taxon>
        <taxon>Dothideales</taxon>
        <taxon>Saccotheciaceae</taxon>
        <taxon>Aureobasidium</taxon>
    </lineage>
</organism>
<proteinExistence type="predicted"/>
<accession>A0A4S9A691</accession>
<reference evidence="2 3" key="1">
    <citation type="submission" date="2018-10" db="EMBL/GenBank/DDBJ databases">
        <title>Fifty Aureobasidium pullulans genomes reveal a recombining polyextremotolerant generalist.</title>
        <authorList>
            <person name="Gostincar C."/>
            <person name="Turk M."/>
            <person name="Zajc J."/>
            <person name="Gunde-Cimerman N."/>
        </authorList>
    </citation>
    <scope>NUCLEOTIDE SEQUENCE [LARGE SCALE GENOMIC DNA]</scope>
    <source>
        <strain evidence="2 3">EXF-10659</strain>
    </source>
</reference>
<gene>
    <name evidence="2" type="ORF">D6D19_04734</name>
</gene>
<dbReference type="AlphaFoldDB" id="A0A4S9A691"/>
<evidence type="ECO:0000256" key="1">
    <source>
        <dbReference type="SAM" id="MobiDB-lite"/>
    </source>
</evidence>
<sequence length="328" mass="36628">MGSRQWLLAESRPIRDLLEVTKTQTPEPLLRAAEDTSRILTKIEHFQGQGRNALRDTIMMRFPNTPQMFWSRTCALHNGFFGCDHSLPSATTQYSTYFRLAVKTPQNQGLPDYDSPYGSLSYEWSEMGFLSASSTTWNVMICFNVPQSIITGLQPTLPTLLGDILGPYALHIPLLEQLVELYDMSVSYTGGTVDILEKELTKPGYQETETTAPGAPSASDKQRRTQLAAMFEISNHITHLIETTQIAAETVDRMRLECESYAAVQKPVNLSLAPRARKLAFLHSMLRGLSARTRSNEKELAGAQSLLTNMIAQDNHEVLQRLAASNSD</sequence>
<feature type="region of interest" description="Disordered" evidence="1">
    <location>
        <begin position="202"/>
        <end position="221"/>
    </location>
</feature>
<evidence type="ECO:0000313" key="3">
    <source>
        <dbReference type="Proteomes" id="UP000308802"/>
    </source>
</evidence>
<evidence type="ECO:0000313" key="2">
    <source>
        <dbReference type="EMBL" id="THW74558.1"/>
    </source>
</evidence>
<comment type="caution">
    <text evidence="2">The sequence shown here is derived from an EMBL/GenBank/DDBJ whole genome shotgun (WGS) entry which is preliminary data.</text>
</comment>